<dbReference type="Proteomes" id="UP000718564">
    <property type="component" value="Unassembled WGS sequence"/>
</dbReference>
<protein>
    <submittedName>
        <fullName evidence="1">Uncharacterized protein</fullName>
    </submittedName>
</protein>
<comment type="caution">
    <text evidence="1">The sequence shown here is derived from an EMBL/GenBank/DDBJ whole genome shotgun (WGS) entry which is preliminary data.</text>
</comment>
<keyword evidence="2" id="KW-1185">Reference proteome</keyword>
<gene>
    <name evidence="1" type="ORF">DP116_26765</name>
</gene>
<evidence type="ECO:0000313" key="2">
    <source>
        <dbReference type="Proteomes" id="UP000718564"/>
    </source>
</evidence>
<evidence type="ECO:0000313" key="1">
    <source>
        <dbReference type="EMBL" id="NMG22841.1"/>
    </source>
</evidence>
<accession>A0ABX1PG46</accession>
<dbReference type="EMBL" id="QMEB01000328">
    <property type="protein sequence ID" value="NMG22841.1"/>
    <property type="molecule type" value="Genomic_DNA"/>
</dbReference>
<reference evidence="1 2" key="1">
    <citation type="submission" date="2018-06" db="EMBL/GenBank/DDBJ databases">
        <title>Comparative genomics of Brasilonema spp. strains.</title>
        <authorList>
            <person name="Alvarenga D.O."/>
            <person name="Fiore M.F."/>
            <person name="Varani A.M."/>
        </authorList>
    </citation>
    <scope>NUCLEOTIDE SEQUENCE [LARGE SCALE GENOMIC DNA]</scope>
    <source>
        <strain evidence="1 2">SPC951</strain>
    </source>
</reference>
<name>A0ABX1PG46_9CYAN</name>
<organism evidence="1 2">
    <name type="scientific">Brasilonema bromeliae SPC951</name>
    <dbReference type="NCBI Taxonomy" id="385972"/>
    <lineage>
        <taxon>Bacteria</taxon>
        <taxon>Bacillati</taxon>
        <taxon>Cyanobacteriota</taxon>
        <taxon>Cyanophyceae</taxon>
        <taxon>Nostocales</taxon>
        <taxon>Scytonemataceae</taxon>
        <taxon>Brasilonema</taxon>
        <taxon>Bromeliae group (in: Brasilonema)</taxon>
    </lineage>
</organism>
<proteinExistence type="predicted"/>
<sequence>MSAQQALNLTVPLIQKVESVAPTLLLYFLLYNDGSKIYSNLIKFCTILIFLPRNLTSFLRQMTEIEDIQSRVMLLG</sequence>